<protein>
    <submittedName>
        <fullName evidence="2">Uncharacterized protein</fullName>
    </submittedName>
</protein>
<proteinExistence type="predicted"/>
<evidence type="ECO:0000313" key="3">
    <source>
        <dbReference type="Proteomes" id="UP000269665"/>
    </source>
</evidence>
<dbReference type="AlphaFoldDB" id="A0A8B3F833"/>
<dbReference type="Proteomes" id="UP000269665">
    <property type="component" value="Unassembled WGS sequence"/>
</dbReference>
<sequence>MLFLFYFCYLTLVLFVITVFDFNKMGKGGVENFASNYDIYHQAFELMILFFYFNYLIFNGKKI</sequence>
<keyword evidence="1" id="KW-0812">Transmembrane</keyword>
<accession>A0A8B3F833</accession>
<feature type="transmembrane region" description="Helical" evidence="1">
    <location>
        <begin position="39"/>
        <end position="58"/>
    </location>
</feature>
<gene>
    <name evidence="2" type="ORF">C5E00_23920</name>
</gene>
<keyword evidence="1" id="KW-0472">Membrane</keyword>
<evidence type="ECO:0000256" key="1">
    <source>
        <dbReference type="SAM" id="Phobius"/>
    </source>
</evidence>
<evidence type="ECO:0000313" key="2">
    <source>
        <dbReference type="EMBL" id="RKO74258.1"/>
    </source>
</evidence>
<keyword evidence="1" id="KW-1133">Transmembrane helix</keyword>
<organism evidence="2 3">
    <name type="scientific">Pectobacterium parmentieri</name>
    <dbReference type="NCBI Taxonomy" id="1905730"/>
    <lineage>
        <taxon>Bacteria</taxon>
        <taxon>Pseudomonadati</taxon>
        <taxon>Pseudomonadota</taxon>
        <taxon>Gammaproteobacteria</taxon>
        <taxon>Enterobacterales</taxon>
        <taxon>Pectobacteriaceae</taxon>
        <taxon>Pectobacterium</taxon>
    </lineage>
</organism>
<comment type="caution">
    <text evidence="2">The sequence shown here is derived from an EMBL/GenBank/DDBJ whole genome shotgun (WGS) entry which is preliminary data.</text>
</comment>
<dbReference type="KEGG" id="ppar:A8F97_12805"/>
<reference evidence="2 3" key="1">
    <citation type="journal article" date="2018" name="BMC Genomics">
        <title>High genomic variability in the plant pathogenic bacterium Pectobacterium parmentieri deciphered from de novo assembled complete genomes.</title>
        <authorList>
            <person name="Zoledowska S."/>
            <person name="Motyka-Pomagruk A."/>
            <person name="Sledz W."/>
            <person name="Mengoni A."/>
            <person name="Lojkowska E."/>
        </authorList>
    </citation>
    <scope>NUCLEOTIDE SEQUENCE [LARGE SCALE GENOMIC DNA]</scope>
    <source>
        <strain evidence="2 3">IFB5626</strain>
    </source>
</reference>
<name>A0A8B3F833_PECPM</name>
<dbReference type="EMBL" id="PSZG01000002">
    <property type="protein sequence ID" value="RKO74258.1"/>
    <property type="molecule type" value="Genomic_DNA"/>
</dbReference>